<dbReference type="GO" id="GO:0140359">
    <property type="term" value="F:ABC-type transporter activity"/>
    <property type="evidence" value="ECO:0007669"/>
    <property type="project" value="InterPro"/>
</dbReference>
<dbReference type="SMART" id="SM00382">
    <property type="entry name" value="AAA"/>
    <property type="match status" value="1"/>
</dbReference>
<evidence type="ECO:0000256" key="9">
    <source>
        <dbReference type="SAM" id="Phobius"/>
    </source>
</evidence>
<accession>U5ERX5</accession>
<dbReference type="Pfam" id="PF01061">
    <property type="entry name" value="ABC2_membrane"/>
    <property type="match status" value="1"/>
</dbReference>
<evidence type="ECO:0000256" key="1">
    <source>
        <dbReference type="ARBA" id="ARBA00004141"/>
    </source>
</evidence>
<dbReference type="InterPro" id="IPR013525">
    <property type="entry name" value="ABC2_TM"/>
</dbReference>
<dbReference type="PROSITE" id="PS50893">
    <property type="entry name" value="ABC_TRANSPORTER_2"/>
    <property type="match status" value="1"/>
</dbReference>
<dbReference type="InterPro" id="IPR050352">
    <property type="entry name" value="ABCG_transporters"/>
</dbReference>
<proteinExistence type="evidence at transcript level"/>
<dbReference type="InterPro" id="IPR027417">
    <property type="entry name" value="P-loop_NTPase"/>
</dbReference>
<feature type="transmembrane region" description="Helical" evidence="9">
    <location>
        <begin position="458"/>
        <end position="479"/>
    </location>
</feature>
<dbReference type="InterPro" id="IPR003439">
    <property type="entry name" value="ABC_transporter-like_ATP-bd"/>
</dbReference>
<sequence length="599" mass="67748">MGTDVAIAIDISTRKSPVELEFINVTYEVKTKKLGKKKLLENVSGKFKPGRLVGILGPSGAGKSSLLNILSGFKQAFVAGTILVNNELVNFQKFRQNSAYISQDVQMLENLSVIESLDFAADLKLSSQTCEMAKRKIVNDIIKILGLEKCTHNMVAKLSGGERKRLSIGLELVTDPQIMFFDEPTSGLDSVAAAQVMHHLKDLALSGRTIVTVVHQPTSNLFQLFDDLYILSNGKCLYRGALDDMVTTFQKNGFECPNFYNRADFAIEVASLDNDPNIEKLFSAFNSDSPVDIISDGSIQNEESAADKLSKNNQAYAQYSTSSWEQLLVLTKRSSLCTIRDLYLTGLRIGTHLFVGLILGVVYYQMGNNAERMPSNTACMLFLQLVLYFSNAMPLVTTFPAETNVLVREYLNNWYSLRSYYFSKIISDTPWLILGPTLCISITYFMTGQPHDAIRFSMFFTVCFLVSWISQLLGFLAGSACTTKIGLFVIPAFVAPLLVFSGFFIRIREMFVFLQPMAYVSFFRHSFEASVHAVYGFNRPNMECNEIFCYFKSFRKFFEYIDMVDNHFYLNVLALFIWVLLLYICLYKSLQYRLKQSRQ</sequence>
<keyword evidence="4 9" id="KW-0812">Transmembrane</keyword>
<keyword evidence="5" id="KW-0547">Nucleotide-binding</keyword>
<dbReference type="Gene3D" id="3.40.50.300">
    <property type="entry name" value="P-loop containing nucleotide triphosphate hydrolases"/>
    <property type="match status" value="1"/>
</dbReference>
<dbReference type="CDD" id="cd03213">
    <property type="entry name" value="ABCG_EPDR"/>
    <property type="match status" value="1"/>
</dbReference>
<name>U5ERX5_9DIPT</name>
<evidence type="ECO:0000256" key="7">
    <source>
        <dbReference type="ARBA" id="ARBA00022989"/>
    </source>
</evidence>
<dbReference type="AlphaFoldDB" id="U5ERX5"/>
<evidence type="ECO:0000256" key="5">
    <source>
        <dbReference type="ARBA" id="ARBA00022741"/>
    </source>
</evidence>
<dbReference type="SUPFAM" id="SSF52540">
    <property type="entry name" value="P-loop containing nucleoside triphosphate hydrolases"/>
    <property type="match status" value="1"/>
</dbReference>
<organism evidence="11">
    <name type="scientific">Corethrella appendiculata</name>
    <dbReference type="NCBI Taxonomy" id="1370023"/>
    <lineage>
        <taxon>Eukaryota</taxon>
        <taxon>Metazoa</taxon>
        <taxon>Ecdysozoa</taxon>
        <taxon>Arthropoda</taxon>
        <taxon>Hexapoda</taxon>
        <taxon>Insecta</taxon>
        <taxon>Pterygota</taxon>
        <taxon>Neoptera</taxon>
        <taxon>Endopterygota</taxon>
        <taxon>Diptera</taxon>
        <taxon>Nematocera</taxon>
        <taxon>Culicoidea</taxon>
        <taxon>Chaoboridae</taxon>
        <taxon>Corethrella</taxon>
    </lineage>
</organism>
<keyword evidence="6" id="KW-0067">ATP-binding</keyword>
<dbReference type="GO" id="GO:0005886">
    <property type="term" value="C:plasma membrane"/>
    <property type="evidence" value="ECO:0007669"/>
    <property type="project" value="TreeGrafter"/>
</dbReference>
<dbReference type="GO" id="GO:0005524">
    <property type="term" value="F:ATP binding"/>
    <property type="evidence" value="ECO:0007669"/>
    <property type="project" value="UniProtKB-KW"/>
</dbReference>
<feature type="transmembrane region" description="Helical" evidence="9">
    <location>
        <begin position="568"/>
        <end position="590"/>
    </location>
</feature>
<keyword evidence="7 9" id="KW-1133">Transmembrane helix</keyword>
<dbReference type="FunFam" id="3.40.50.300:FF:001077">
    <property type="entry name" value="Uncharacterized protein, isoform A"/>
    <property type="match status" value="1"/>
</dbReference>
<evidence type="ECO:0000256" key="6">
    <source>
        <dbReference type="ARBA" id="ARBA00022840"/>
    </source>
</evidence>
<comment type="similarity">
    <text evidence="2">Belongs to the ABC transporter superfamily. ABCG family. Eye pigment precursor importer (TC 3.A.1.204) subfamily.</text>
</comment>
<evidence type="ECO:0000259" key="10">
    <source>
        <dbReference type="PROSITE" id="PS50893"/>
    </source>
</evidence>
<feature type="transmembrane region" description="Helical" evidence="9">
    <location>
        <begin position="342"/>
        <end position="366"/>
    </location>
</feature>
<dbReference type="GO" id="GO:0016887">
    <property type="term" value="F:ATP hydrolysis activity"/>
    <property type="evidence" value="ECO:0007669"/>
    <property type="project" value="InterPro"/>
</dbReference>
<evidence type="ECO:0000256" key="2">
    <source>
        <dbReference type="ARBA" id="ARBA00005814"/>
    </source>
</evidence>
<dbReference type="InterPro" id="IPR017871">
    <property type="entry name" value="ABC_transporter-like_CS"/>
</dbReference>
<comment type="subcellular location">
    <subcellularLocation>
        <location evidence="1">Membrane</location>
        <topology evidence="1">Multi-pass membrane protein</topology>
    </subcellularLocation>
</comment>
<evidence type="ECO:0000256" key="8">
    <source>
        <dbReference type="ARBA" id="ARBA00023136"/>
    </source>
</evidence>
<protein>
    <submittedName>
        <fullName evidence="11">Putative the eye pigment transporter</fullName>
    </submittedName>
</protein>
<evidence type="ECO:0000256" key="4">
    <source>
        <dbReference type="ARBA" id="ARBA00022692"/>
    </source>
</evidence>
<dbReference type="PANTHER" id="PTHR48041:SF118">
    <property type="entry name" value="ATP-BINDING CASSETTE TRANSPORTER (ABC TRANSPORTER) FAMILY G MEMBER 16"/>
    <property type="match status" value="1"/>
</dbReference>
<evidence type="ECO:0000256" key="3">
    <source>
        <dbReference type="ARBA" id="ARBA00022448"/>
    </source>
</evidence>
<dbReference type="PROSITE" id="PS00211">
    <property type="entry name" value="ABC_TRANSPORTER_1"/>
    <property type="match status" value="1"/>
</dbReference>
<dbReference type="EMBL" id="GANO01002627">
    <property type="protein sequence ID" value="JAB57244.1"/>
    <property type="molecule type" value="mRNA"/>
</dbReference>
<feature type="domain" description="ABC transporter" evidence="10">
    <location>
        <begin position="20"/>
        <end position="258"/>
    </location>
</feature>
<feature type="transmembrane region" description="Helical" evidence="9">
    <location>
        <begin position="485"/>
        <end position="505"/>
    </location>
</feature>
<keyword evidence="8 9" id="KW-0472">Membrane</keyword>
<dbReference type="InterPro" id="IPR003593">
    <property type="entry name" value="AAA+_ATPase"/>
</dbReference>
<dbReference type="PANTHER" id="PTHR48041">
    <property type="entry name" value="ABC TRANSPORTER G FAMILY MEMBER 28"/>
    <property type="match status" value="1"/>
</dbReference>
<keyword evidence="3" id="KW-0813">Transport</keyword>
<dbReference type="Pfam" id="PF00005">
    <property type="entry name" value="ABC_tran"/>
    <property type="match status" value="1"/>
</dbReference>
<evidence type="ECO:0000313" key="11">
    <source>
        <dbReference type="EMBL" id="JAB57244.1"/>
    </source>
</evidence>
<feature type="transmembrane region" description="Helical" evidence="9">
    <location>
        <begin position="378"/>
        <end position="401"/>
    </location>
</feature>
<reference evidence="11" key="1">
    <citation type="journal article" date="2014" name="Insect Biochem. Mol. Biol.">
        <title>An insight into the sialome of the frog biting fly, Corethrella appendiculata.</title>
        <authorList>
            <person name="Ribeiro J.M.C."/>
            <person name="Chagas A.C."/>
            <person name="Pham V.M."/>
            <person name="Lounibos L.P."/>
            <person name="Calvo E."/>
        </authorList>
    </citation>
    <scope>NUCLEOTIDE SEQUENCE</scope>
    <source>
        <tissue evidence="11">Salivary glands</tissue>
    </source>
</reference>